<evidence type="ECO:0000256" key="1">
    <source>
        <dbReference type="ARBA" id="ARBA00004496"/>
    </source>
</evidence>
<dbReference type="InterPro" id="IPR002481">
    <property type="entry name" value="FUR"/>
</dbReference>
<evidence type="ECO:0000256" key="4">
    <source>
        <dbReference type="ARBA" id="ARBA00022491"/>
    </source>
</evidence>
<dbReference type="GO" id="GO:0045892">
    <property type="term" value="P:negative regulation of DNA-templated transcription"/>
    <property type="evidence" value="ECO:0007669"/>
    <property type="project" value="TreeGrafter"/>
</dbReference>
<feature type="binding site" evidence="11">
    <location>
        <position position="81"/>
    </location>
    <ligand>
        <name>Zn(2+)</name>
        <dbReference type="ChEBI" id="CHEBI:29105"/>
    </ligand>
</feature>
<keyword evidence="14" id="KW-1185">Reference proteome</keyword>
<dbReference type="Gene3D" id="3.30.1490.190">
    <property type="match status" value="1"/>
</dbReference>
<evidence type="ECO:0000256" key="3">
    <source>
        <dbReference type="ARBA" id="ARBA00022490"/>
    </source>
</evidence>
<dbReference type="EMBL" id="ACKZ01000016">
    <property type="protein sequence ID" value="EEW37390.1"/>
    <property type="molecule type" value="Genomic_DNA"/>
</dbReference>
<protein>
    <submittedName>
        <fullName evidence="13">Transcriptional regulator, Fur family</fullName>
    </submittedName>
</protein>
<evidence type="ECO:0000256" key="2">
    <source>
        <dbReference type="ARBA" id="ARBA00007957"/>
    </source>
</evidence>
<evidence type="ECO:0000256" key="6">
    <source>
        <dbReference type="ARBA" id="ARBA00022833"/>
    </source>
</evidence>
<dbReference type="InterPro" id="IPR043135">
    <property type="entry name" value="Fur_C"/>
</dbReference>
<keyword evidence="8" id="KW-0238">DNA-binding</keyword>
<dbReference type="HOGENOM" id="CLU_096072_7_0_9"/>
<feature type="binding site" evidence="12">
    <location>
        <position position="73"/>
    </location>
    <ligand>
        <name>Fe cation</name>
        <dbReference type="ChEBI" id="CHEBI:24875"/>
    </ligand>
</feature>
<dbReference type="eggNOG" id="COG0735">
    <property type="taxonomic scope" value="Bacteria"/>
</dbReference>
<dbReference type="Pfam" id="PF01475">
    <property type="entry name" value="FUR"/>
    <property type="match status" value="1"/>
</dbReference>
<comment type="similarity">
    <text evidence="2">Belongs to the Fur family.</text>
</comment>
<dbReference type="InterPro" id="IPR036390">
    <property type="entry name" value="WH_DNA-bd_sf"/>
</dbReference>
<name>C8NFQ4_9LACT</name>
<dbReference type="GO" id="GO:0008270">
    <property type="term" value="F:zinc ion binding"/>
    <property type="evidence" value="ECO:0007669"/>
    <property type="project" value="TreeGrafter"/>
</dbReference>
<dbReference type="CDD" id="cd07153">
    <property type="entry name" value="Fur_like"/>
    <property type="match status" value="1"/>
</dbReference>
<feature type="binding site" evidence="11">
    <location>
        <position position="41"/>
    </location>
    <ligand>
        <name>Zn(2+)</name>
        <dbReference type="ChEBI" id="CHEBI:29105"/>
    </ligand>
</feature>
<keyword evidence="7" id="KW-0805">Transcription regulation</keyword>
<keyword evidence="6 11" id="KW-0862">Zinc</keyword>
<comment type="subcellular location">
    <subcellularLocation>
        <location evidence="1">Cytoplasm</location>
    </subcellularLocation>
</comment>
<evidence type="ECO:0000313" key="14">
    <source>
        <dbReference type="Proteomes" id="UP000005926"/>
    </source>
</evidence>
<organism evidence="13 14">
    <name type="scientific">Granulicatella adiacens ATCC 49175</name>
    <dbReference type="NCBI Taxonomy" id="638301"/>
    <lineage>
        <taxon>Bacteria</taxon>
        <taxon>Bacillati</taxon>
        <taxon>Bacillota</taxon>
        <taxon>Bacilli</taxon>
        <taxon>Lactobacillales</taxon>
        <taxon>Carnobacteriaceae</taxon>
        <taxon>Granulicatella</taxon>
    </lineage>
</organism>
<feature type="binding site" evidence="11">
    <location>
        <position position="84"/>
    </location>
    <ligand>
        <name>Zn(2+)</name>
        <dbReference type="ChEBI" id="CHEBI:29105"/>
    </ligand>
</feature>
<dbReference type="InterPro" id="IPR036388">
    <property type="entry name" value="WH-like_DNA-bd_sf"/>
</dbReference>
<evidence type="ECO:0000256" key="11">
    <source>
        <dbReference type="PIRSR" id="PIRSR602481-1"/>
    </source>
</evidence>
<keyword evidence="4" id="KW-0678">Repressor</keyword>
<dbReference type="FunFam" id="3.30.1490.190:FF:000003">
    <property type="entry name" value="Fur family transcriptional regulator"/>
    <property type="match status" value="1"/>
</dbReference>
<dbReference type="GO" id="GO:0005737">
    <property type="term" value="C:cytoplasm"/>
    <property type="evidence" value="ECO:0007669"/>
    <property type="project" value="UniProtKB-SubCell"/>
</dbReference>
<dbReference type="STRING" id="638301.HMPREF0444_0749"/>
<keyword evidence="3" id="KW-0963">Cytoplasm</keyword>
<dbReference type="GO" id="GO:0000976">
    <property type="term" value="F:transcription cis-regulatory region binding"/>
    <property type="evidence" value="ECO:0007669"/>
    <property type="project" value="TreeGrafter"/>
</dbReference>
<dbReference type="PANTHER" id="PTHR33202:SF8">
    <property type="entry name" value="PEROXIDE-RESPONSIVE REPRESSOR PERR"/>
    <property type="match status" value="1"/>
</dbReference>
<evidence type="ECO:0000256" key="10">
    <source>
        <dbReference type="ARBA" id="ARBA00023211"/>
    </source>
</evidence>
<keyword evidence="9" id="KW-0804">Transcription</keyword>
<evidence type="ECO:0000256" key="12">
    <source>
        <dbReference type="PIRSR" id="PIRSR602481-2"/>
    </source>
</evidence>
<comment type="cofactor">
    <cofactor evidence="12">
        <name>Mn(2+)</name>
        <dbReference type="ChEBI" id="CHEBI:29035"/>
    </cofactor>
    <cofactor evidence="12">
        <name>Fe(2+)</name>
        <dbReference type="ChEBI" id="CHEBI:29033"/>
    </cofactor>
    <text evidence="12">Binds 1 Mn(2+) or Fe(2+) ion per subunit.</text>
</comment>
<dbReference type="Proteomes" id="UP000005926">
    <property type="component" value="Unassembled WGS sequence"/>
</dbReference>
<dbReference type="AlphaFoldDB" id="C8NFQ4"/>
<comment type="cofactor">
    <cofactor evidence="11">
        <name>Zn(2+)</name>
        <dbReference type="ChEBI" id="CHEBI:29105"/>
    </cofactor>
    <text evidence="11">Binds 1 zinc ion per subunit.</text>
</comment>
<evidence type="ECO:0000256" key="5">
    <source>
        <dbReference type="ARBA" id="ARBA00022723"/>
    </source>
</evidence>
<keyword evidence="10" id="KW-0464">Manganese</keyword>
<sequence length="89" mass="10156">MATVYNNLNLFIKEGVVKELMYGDSASRYDFDLGQHYHAVCDVCGKVVDLYYPVLDDVEKAAEQLTGFKVRGHRMEVYGVCPDCQKKEK</sequence>
<dbReference type="GO" id="GO:1900376">
    <property type="term" value="P:regulation of secondary metabolite biosynthetic process"/>
    <property type="evidence" value="ECO:0007669"/>
    <property type="project" value="TreeGrafter"/>
</dbReference>
<comment type="caution">
    <text evidence="13">The sequence shown here is derived from an EMBL/GenBank/DDBJ whole genome shotgun (WGS) entry which is preliminary data.</text>
</comment>
<evidence type="ECO:0000313" key="13">
    <source>
        <dbReference type="EMBL" id="EEW37390.1"/>
    </source>
</evidence>
<evidence type="ECO:0000256" key="8">
    <source>
        <dbReference type="ARBA" id="ARBA00023125"/>
    </source>
</evidence>
<gene>
    <name evidence="13" type="primary">perR</name>
    <name evidence="13" type="ORF">HMPREF0444_0749</name>
</gene>
<dbReference type="Gene3D" id="1.10.10.10">
    <property type="entry name" value="Winged helix-like DNA-binding domain superfamily/Winged helix DNA-binding domain"/>
    <property type="match status" value="1"/>
</dbReference>
<dbReference type="SUPFAM" id="SSF46785">
    <property type="entry name" value="Winged helix' DNA-binding domain"/>
    <property type="match status" value="1"/>
</dbReference>
<proteinExistence type="inferred from homology"/>
<evidence type="ECO:0000256" key="7">
    <source>
        <dbReference type="ARBA" id="ARBA00023015"/>
    </source>
</evidence>
<reference evidence="13 14" key="1">
    <citation type="submission" date="2009-08" db="EMBL/GenBank/DDBJ databases">
        <authorList>
            <person name="Muzny D."/>
            <person name="Qin X."/>
            <person name="Deng J."/>
            <person name="Jiang H."/>
            <person name="Liu Y."/>
            <person name="Qu J."/>
            <person name="Song X.-Z."/>
            <person name="Zhang L."/>
            <person name="Thornton R."/>
            <person name="Coyle M."/>
            <person name="Francisco L."/>
            <person name="Jackson L."/>
            <person name="Javaid M."/>
            <person name="Korchina V."/>
            <person name="Kovar C."/>
            <person name="Mata R."/>
            <person name="Mathew T."/>
            <person name="Ngo R."/>
            <person name="Nguyen L."/>
            <person name="Nguyen N."/>
            <person name="Okwuonu G."/>
            <person name="Ongeri F."/>
            <person name="Pham C."/>
            <person name="Simmons D."/>
            <person name="Wilczek-Boney K."/>
            <person name="Hale W."/>
            <person name="Jakkamsetti A."/>
            <person name="Pham P."/>
            <person name="Ruth R."/>
            <person name="San Lucas F."/>
            <person name="Warren J."/>
            <person name="Zhang J."/>
            <person name="Zhao Z."/>
            <person name="Zhou C."/>
            <person name="Zhu D."/>
            <person name="Lee S."/>
            <person name="Bess C."/>
            <person name="Blankenburg K."/>
            <person name="Forbes L."/>
            <person name="Fu Q."/>
            <person name="Gubbala S."/>
            <person name="Hirani K."/>
            <person name="Jayaseelan J.C."/>
            <person name="Lara F."/>
            <person name="Munidasa M."/>
            <person name="Palculict T."/>
            <person name="Patil S."/>
            <person name="Pu L.-L."/>
            <person name="Saada N."/>
            <person name="Tang L."/>
            <person name="Weissenberger G."/>
            <person name="Zhu Y."/>
            <person name="Hemphill L."/>
            <person name="Shang Y."/>
            <person name="Youmans B."/>
            <person name="Ayvaz T."/>
            <person name="Ross M."/>
            <person name="Santibanez J."/>
            <person name="Aqrawi P."/>
            <person name="Gross S."/>
            <person name="Joshi V."/>
            <person name="Fowler G."/>
            <person name="Nazareth L."/>
            <person name="Reid J."/>
            <person name="Worley K."/>
            <person name="Petrosino J."/>
            <person name="Highlander S."/>
            <person name="Gibbs R."/>
        </authorList>
    </citation>
    <scope>NUCLEOTIDE SEQUENCE [LARGE SCALE GENOMIC DNA]</scope>
    <source>
        <strain evidence="13 14">ATCC 49175</strain>
    </source>
</reference>
<keyword evidence="12" id="KW-0408">Iron</keyword>
<keyword evidence="5 11" id="KW-0479">Metal-binding</keyword>
<dbReference type="PANTHER" id="PTHR33202">
    <property type="entry name" value="ZINC UPTAKE REGULATION PROTEIN"/>
    <property type="match status" value="1"/>
</dbReference>
<evidence type="ECO:0000256" key="9">
    <source>
        <dbReference type="ARBA" id="ARBA00023163"/>
    </source>
</evidence>
<feature type="binding site" evidence="11">
    <location>
        <position position="44"/>
    </location>
    <ligand>
        <name>Zn(2+)</name>
        <dbReference type="ChEBI" id="CHEBI:29105"/>
    </ligand>
</feature>
<accession>C8NFQ4</accession>
<dbReference type="GO" id="GO:0003700">
    <property type="term" value="F:DNA-binding transcription factor activity"/>
    <property type="evidence" value="ECO:0007669"/>
    <property type="project" value="InterPro"/>
</dbReference>